<dbReference type="Pfam" id="PF00083">
    <property type="entry name" value="Sugar_tr"/>
    <property type="match status" value="1"/>
</dbReference>
<dbReference type="RefSeq" id="XP_023935470.1">
    <property type="nucleotide sequence ID" value="XM_024079702.1"/>
</dbReference>
<protein>
    <submittedName>
        <fullName evidence="12 13">Facilitated trehalose transporter Tret1 isoform X1</fullName>
    </submittedName>
</protein>
<evidence type="ECO:0000313" key="11">
    <source>
        <dbReference type="Proteomes" id="UP001652582"/>
    </source>
</evidence>
<evidence type="ECO:0000256" key="4">
    <source>
        <dbReference type="ARBA" id="ARBA00022989"/>
    </source>
</evidence>
<evidence type="ECO:0000256" key="3">
    <source>
        <dbReference type="ARBA" id="ARBA00022692"/>
    </source>
</evidence>
<dbReference type="SUPFAM" id="SSF103473">
    <property type="entry name" value="MFS general substrate transporter"/>
    <property type="match status" value="1"/>
</dbReference>
<feature type="transmembrane region" description="Helical" evidence="9">
    <location>
        <begin position="272"/>
        <end position="295"/>
    </location>
</feature>
<feature type="transmembrane region" description="Helical" evidence="9">
    <location>
        <begin position="371"/>
        <end position="396"/>
    </location>
</feature>
<dbReference type="InterPro" id="IPR020846">
    <property type="entry name" value="MFS_dom"/>
</dbReference>
<name>A0A6J1MLX6_BICAN</name>
<evidence type="ECO:0000256" key="7">
    <source>
        <dbReference type="ARBA" id="ARBA00024348"/>
    </source>
</evidence>
<dbReference type="GO" id="GO:0051119">
    <property type="term" value="F:sugar transmembrane transporter activity"/>
    <property type="evidence" value="ECO:0007669"/>
    <property type="project" value="InterPro"/>
</dbReference>
<evidence type="ECO:0000256" key="1">
    <source>
        <dbReference type="ARBA" id="ARBA00004651"/>
    </source>
</evidence>
<dbReference type="OrthoDB" id="4142200at2759"/>
<dbReference type="InterPro" id="IPR044775">
    <property type="entry name" value="MFS_ERD6/Tret1-like"/>
</dbReference>
<dbReference type="InterPro" id="IPR036259">
    <property type="entry name" value="MFS_trans_sf"/>
</dbReference>
<dbReference type="InterPro" id="IPR005829">
    <property type="entry name" value="Sugar_transporter_CS"/>
</dbReference>
<dbReference type="GeneID" id="112043992"/>
<feature type="transmembrane region" description="Helical" evidence="9">
    <location>
        <begin position="188"/>
        <end position="209"/>
    </location>
</feature>
<comment type="similarity">
    <text evidence="7">Belongs to the major facilitator superfamily. Sugar transporter (TC 2.A.1.1) family. Trehalose transporter subfamily.</text>
</comment>
<feature type="domain" description="Major facilitator superfamily (MFS) profile" evidence="10">
    <location>
        <begin position="32"/>
        <end position="463"/>
    </location>
</feature>
<dbReference type="CDD" id="cd17358">
    <property type="entry name" value="MFS_GLUT6_8_Class3_like"/>
    <property type="match status" value="1"/>
</dbReference>
<keyword evidence="4 9" id="KW-1133">Transmembrane helix</keyword>
<feature type="transmembrane region" description="Helical" evidence="9">
    <location>
        <begin position="76"/>
        <end position="98"/>
    </location>
</feature>
<feature type="transmembrane region" description="Helical" evidence="9">
    <location>
        <begin position="310"/>
        <end position="330"/>
    </location>
</feature>
<feature type="transmembrane region" description="Helical" evidence="9">
    <location>
        <begin position="337"/>
        <end position="359"/>
    </location>
</feature>
<dbReference type="AlphaFoldDB" id="A0A6J1MLX6"/>
<proteinExistence type="inferred from homology"/>
<evidence type="ECO:0000256" key="8">
    <source>
        <dbReference type="RuleBase" id="RU003346"/>
    </source>
</evidence>
<feature type="transmembrane region" description="Helical" evidence="9">
    <location>
        <begin position="105"/>
        <end position="129"/>
    </location>
</feature>
<keyword evidence="2" id="KW-1003">Cell membrane</keyword>
<evidence type="ECO:0000313" key="12">
    <source>
        <dbReference type="RefSeq" id="XP_023935469.1"/>
    </source>
</evidence>
<dbReference type="RefSeq" id="XP_023935469.1">
    <property type="nucleotide sequence ID" value="XM_024079701.1"/>
</dbReference>
<evidence type="ECO:0000256" key="5">
    <source>
        <dbReference type="ARBA" id="ARBA00023136"/>
    </source>
</evidence>
<comment type="subcellular location">
    <subcellularLocation>
        <location evidence="1">Cell membrane</location>
        <topology evidence="1">Multi-pass membrane protein</topology>
    </subcellularLocation>
</comment>
<dbReference type="FunFam" id="1.20.1250.20:FF:000055">
    <property type="entry name" value="Facilitated trehalose transporter Tret1-2 homolog"/>
    <property type="match status" value="1"/>
</dbReference>
<keyword evidence="6" id="KW-0325">Glycoprotein</keyword>
<dbReference type="PROSITE" id="PS00217">
    <property type="entry name" value="SUGAR_TRANSPORT_2"/>
    <property type="match status" value="1"/>
</dbReference>
<dbReference type="InterPro" id="IPR003663">
    <property type="entry name" value="Sugar/inositol_transpt"/>
</dbReference>
<dbReference type="PRINTS" id="PR00171">
    <property type="entry name" value="SUGRTRNSPORT"/>
</dbReference>
<evidence type="ECO:0000259" key="10">
    <source>
        <dbReference type="PROSITE" id="PS50850"/>
    </source>
</evidence>
<dbReference type="PANTHER" id="PTHR48021">
    <property type="match status" value="1"/>
</dbReference>
<feature type="transmembrane region" description="Helical" evidence="9">
    <location>
        <begin position="164"/>
        <end position="182"/>
    </location>
</feature>
<keyword evidence="8" id="KW-0813">Transport</keyword>
<dbReference type="Proteomes" id="UP001652582">
    <property type="component" value="Chromosome 24"/>
</dbReference>
<sequence>MAESRRSYTYDPVGTGEPYRMESGQLWRQYLIGAIANIAILCTGYSMGWTAPINIKLQNNDTSQSPLDHKPSNGEIAWMGSVLNFGAIVGPFIGGFAASTIGRKWGLMSSTIPLLVGWILAAVATNMAFLYAGRIFWGIAVGMLFTISPMYCAEIATVESRGALGSFLQSFITVGFLLVYGAGPFISYHGVAYLGMAVVVLFAVSFFFMPESPTYHLLKDRTEDAAQCLMTIRGRSRQGVAEELATMKADVLASMEKKATLRDVFRGSNFKAFYISCALVFFQQFSGINAVLFYMTDIFKASGTDLDPSIATIIIGAVQLIASFITPFVVDRLGRRILLLISSCGTAIGLALLGMFFLLRHVGSPAVANMGVLPVIALVLFIVTYCWGLGPLPWAVMGELFPIEVKAAAAPPATAFCWILSFLITKFFPTISGNIGMHVGFFIFCACCVAAFFFTLFIVPETKGKSLQEIQQLLGAKNTEPEKA</sequence>
<feature type="transmembrane region" description="Helical" evidence="9">
    <location>
        <begin position="435"/>
        <end position="459"/>
    </location>
</feature>
<evidence type="ECO:0000313" key="13">
    <source>
        <dbReference type="RefSeq" id="XP_023935470.1"/>
    </source>
</evidence>
<evidence type="ECO:0000256" key="9">
    <source>
        <dbReference type="SAM" id="Phobius"/>
    </source>
</evidence>
<evidence type="ECO:0000256" key="2">
    <source>
        <dbReference type="ARBA" id="ARBA00022475"/>
    </source>
</evidence>
<keyword evidence="11" id="KW-1185">Reference proteome</keyword>
<organism evidence="11 12">
    <name type="scientific">Bicyclus anynana</name>
    <name type="common">Squinting bush brown butterfly</name>
    <dbReference type="NCBI Taxonomy" id="110368"/>
    <lineage>
        <taxon>Eukaryota</taxon>
        <taxon>Metazoa</taxon>
        <taxon>Ecdysozoa</taxon>
        <taxon>Arthropoda</taxon>
        <taxon>Hexapoda</taxon>
        <taxon>Insecta</taxon>
        <taxon>Pterygota</taxon>
        <taxon>Neoptera</taxon>
        <taxon>Endopterygota</taxon>
        <taxon>Lepidoptera</taxon>
        <taxon>Glossata</taxon>
        <taxon>Ditrysia</taxon>
        <taxon>Papilionoidea</taxon>
        <taxon>Nymphalidae</taxon>
        <taxon>Satyrinae</taxon>
        <taxon>Satyrini</taxon>
        <taxon>Mycalesina</taxon>
        <taxon>Bicyclus</taxon>
    </lineage>
</organism>
<dbReference type="GO" id="GO:0005886">
    <property type="term" value="C:plasma membrane"/>
    <property type="evidence" value="ECO:0007669"/>
    <property type="project" value="UniProtKB-SubCell"/>
</dbReference>
<dbReference type="PROSITE" id="PS50850">
    <property type="entry name" value="MFS"/>
    <property type="match status" value="1"/>
</dbReference>
<dbReference type="InterPro" id="IPR050549">
    <property type="entry name" value="MFS_Trehalose_Transporter"/>
</dbReference>
<dbReference type="NCBIfam" id="TIGR00879">
    <property type="entry name" value="SP"/>
    <property type="match status" value="1"/>
</dbReference>
<reference evidence="12 13" key="1">
    <citation type="submission" date="2025-04" db="UniProtKB">
        <authorList>
            <consortium name="RefSeq"/>
        </authorList>
    </citation>
    <scope>IDENTIFICATION</scope>
</reference>
<feature type="transmembrane region" description="Helical" evidence="9">
    <location>
        <begin position="135"/>
        <end position="152"/>
    </location>
</feature>
<feature type="transmembrane region" description="Helical" evidence="9">
    <location>
        <begin position="30"/>
        <end position="51"/>
    </location>
</feature>
<keyword evidence="3 9" id="KW-0812">Transmembrane</keyword>
<evidence type="ECO:0000256" key="6">
    <source>
        <dbReference type="ARBA" id="ARBA00023180"/>
    </source>
</evidence>
<accession>A0A6J1MLX6</accession>
<dbReference type="InterPro" id="IPR005828">
    <property type="entry name" value="MFS_sugar_transport-like"/>
</dbReference>
<feature type="transmembrane region" description="Helical" evidence="9">
    <location>
        <begin position="408"/>
        <end position="429"/>
    </location>
</feature>
<gene>
    <name evidence="12 13" type="primary">LOC112043992</name>
</gene>
<keyword evidence="5 9" id="KW-0472">Membrane</keyword>
<dbReference type="PANTHER" id="PTHR48021:SF47">
    <property type="entry name" value="GH17672P"/>
    <property type="match status" value="1"/>
</dbReference>
<dbReference type="Gene3D" id="1.20.1250.20">
    <property type="entry name" value="MFS general substrate transporter like domains"/>
    <property type="match status" value="1"/>
</dbReference>
<dbReference type="KEGG" id="bany:112043992"/>